<keyword evidence="3" id="KW-1185">Reference proteome</keyword>
<name>A0A4Q2U068_9HYPH</name>
<protein>
    <submittedName>
        <fullName evidence="2">Uncharacterized protein</fullName>
    </submittedName>
</protein>
<organism evidence="2 3">
    <name type="scientific">Lichenibacterium minor</name>
    <dbReference type="NCBI Taxonomy" id="2316528"/>
    <lineage>
        <taxon>Bacteria</taxon>
        <taxon>Pseudomonadati</taxon>
        <taxon>Pseudomonadota</taxon>
        <taxon>Alphaproteobacteria</taxon>
        <taxon>Hyphomicrobiales</taxon>
        <taxon>Lichenihabitantaceae</taxon>
        <taxon>Lichenibacterium</taxon>
    </lineage>
</organism>
<reference evidence="2 3" key="2">
    <citation type="submission" date="2019-02" db="EMBL/GenBank/DDBJ databases">
        <title>'Lichenibacterium ramalinii' gen. nov. sp. nov., 'Lichenibacterium minor' gen. nov. sp. nov.</title>
        <authorList>
            <person name="Pankratov T."/>
        </authorList>
    </citation>
    <scope>NUCLEOTIDE SEQUENCE [LARGE SCALE GENOMIC DNA]</scope>
    <source>
        <strain evidence="2 3">RmlP026</strain>
    </source>
</reference>
<sequence length="87" mass="9361">MSLVLRILLREAAVGVLLFLTLGIDGRRDAFVCAVMSAGLVLLTHSRSLLGRKDAMGLLTECVVIFCGALAVRYLLVLLPTLLAARH</sequence>
<gene>
    <name evidence="2" type="ORF">D3273_23925</name>
</gene>
<comment type="caution">
    <text evidence="2">The sequence shown here is derived from an EMBL/GenBank/DDBJ whole genome shotgun (WGS) entry which is preliminary data.</text>
</comment>
<keyword evidence="1" id="KW-0472">Membrane</keyword>
<dbReference type="Proteomes" id="UP000290759">
    <property type="component" value="Unassembled WGS sequence"/>
</dbReference>
<feature type="transmembrane region" description="Helical" evidence="1">
    <location>
        <begin position="62"/>
        <end position="85"/>
    </location>
</feature>
<feature type="transmembrane region" description="Helical" evidence="1">
    <location>
        <begin position="30"/>
        <end position="50"/>
    </location>
</feature>
<keyword evidence="1" id="KW-1133">Transmembrane helix</keyword>
<reference evidence="2 3" key="1">
    <citation type="submission" date="2018-12" db="EMBL/GenBank/DDBJ databases">
        <authorList>
            <person name="Grouzdev D.S."/>
            <person name="Krutkina M.S."/>
        </authorList>
    </citation>
    <scope>NUCLEOTIDE SEQUENCE [LARGE SCALE GENOMIC DNA]</scope>
    <source>
        <strain evidence="2 3">RmlP026</strain>
    </source>
</reference>
<evidence type="ECO:0000313" key="3">
    <source>
        <dbReference type="Proteomes" id="UP000290759"/>
    </source>
</evidence>
<feature type="transmembrane region" description="Helical" evidence="1">
    <location>
        <begin position="7"/>
        <end position="24"/>
    </location>
</feature>
<dbReference type="EMBL" id="QYBB01000052">
    <property type="protein sequence ID" value="RYC29450.1"/>
    <property type="molecule type" value="Genomic_DNA"/>
</dbReference>
<keyword evidence="1" id="KW-0812">Transmembrane</keyword>
<proteinExistence type="predicted"/>
<evidence type="ECO:0000313" key="2">
    <source>
        <dbReference type="EMBL" id="RYC29450.1"/>
    </source>
</evidence>
<dbReference type="RefSeq" id="WP_129229475.1">
    <property type="nucleotide sequence ID" value="NZ_QYBB01000052.1"/>
</dbReference>
<accession>A0A4Q2U068</accession>
<evidence type="ECO:0000256" key="1">
    <source>
        <dbReference type="SAM" id="Phobius"/>
    </source>
</evidence>
<dbReference type="AlphaFoldDB" id="A0A4Q2U068"/>